<dbReference type="InterPro" id="IPR011990">
    <property type="entry name" value="TPR-like_helical_dom_sf"/>
</dbReference>
<dbReference type="RefSeq" id="XP_037220086.1">
    <property type="nucleotide sequence ID" value="XM_037364442.1"/>
</dbReference>
<sequence>MSQPGPSTKRNKRKKKQAAAPAQSEPTAGGSAKRGGQGPKNSKKGKGKQVEPQSLASRAAARKIVSDRKQANAEKHYDKATGLFNDGKYEAALKSLQDACVTFKTLPKYVLKMASTFMKLERYEQAIDMATFHIAIDRNQNNISARFLRATAFIREHQYAEAAVDLILCKRSRPEALEVTDAIEQLHQLWDVDKDYFERNPEYANANAVHTIMATCTANYDLDCESDTEDSRHIGNGKPCKNYNKGAPCTSGSKCNFRHAVDDRSVRDQLGRNVCLNFLLHECSKPKCPYAHFKANLPINGWWNKSEYVAYYQSVYHNLGELIPPFLGRDMNGQLLPFQQRETSSAWIDSHHKTEGARHKLRRQLEAQCAFDSIELASTGPFPLRPVTFFPLRRTRRKMANIQLEDSFSEYDDSEFDIDDFRGNRDGMTITDYIKLGYRPWDASEGVDWDSMPYC</sequence>
<dbReference type="AlphaFoldDB" id="A0A8H6W408"/>
<dbReference type="InterPro" id="IPR000571">
    <property type="entry name" value="Znf_CCCH"/>
</dbReference>
<protein>
    <recommendedName>
        <fullName evidence="6">C3H1-type domain-containing protein</fullName>
    </recommendedName>
</protein>
<evidence type="ECO:0000313" key="7">
    <source>
        <dbReference type="EMBL" id="KAF7302086.1"/>
    </source>
</evidence>
<dbReference type="PROSITE" id="PS50103">
    <property type="entry name" value="ZF_C3H1"/>
    <property type="match status" value="1"/>
</dbReference>
<feature type="domain" description="C3H1-type" evidence="6">
    <location>
        <begin position="234"/>
        <end position="262"/>
    </location>
</feature>
<evidence type="ECO:0000313" key="8">
    <source>
        <dbReference type="Proteomes" id="UP000636479"/>
    </source>
</evidence>
<dbReference type="SUPFAM" id="SSF90229">
    <property type="entry name" value="CCCH zinc finger"/>
    <property type="match status" value="1"/>
</dbReference>
<dbReference type="EMBL" id="JACAZF010000006">
    <property type="protein sequence ID" value="KAF7302086.1"/>
    <property type="molecule type" value="Genomic_DNA"/>
</dbReference>
<dbReference type="InterPro" id="IPR036855">
    <property type="entry name" value="Znf_CCCH_sf"/>
</dbReference>
<proteinExistence type="predicted"/>
<evidence type="ECO:0000256" key="4">
    <source>
        <dbReference type="PROSITE-ProRule" id="PRU00723"/>
    </source>
</evidence>
<dbReference type="SUPFAM" id="SSF48452">
    <property type="entry name" value="TPR-like"/>
    <property type="match status" value="1"/>
</dbReference>
<keyword evidence="3 4" id="KW-0862">Zinc</keyword>
<evidence type="ECO:0000256" key="2">
    <source>
        <dbReference type="ARBA" id="ARBA00022771"/>
    </source>
</evidence>
<evidence type="ECO:0000256" key="5">
    <source>
        <dbReference type="SAM" id="MobiDB-lite"/>
    </source>
</evidence>
<dbReference type="OrthoDB" id="629492at2759"/>
<dbReference type="GO" id="GO:0008270">
    <property type="term" value="F:zinc ion binding"/>
    <property type="evidence" value="ECO:0007669"/>
    <property type="project" value="UniProtKB-KW"/>
</dbReference>
<reference evidence="7" key="1">
    <citation type="submission" date="2020-05" db="EMBL/GenBank/DDBJ databases">
        <title>Mycena genomes resolve the evolution of fungal bioluminescence.</title>
        <authorList>
            <person name="Tsai I.J."/>
        </authorList>
    </citation>
    <scope>NUCLEOTIDE SEQUENCE</scope>
    <source>
        <strain evidence="7">171206Taipei</strain>
    </source>
</reference>
<evidence type="ECO:0000256" key="3">
    <source>
        <dbReference type="ARBA" id="ARBA00022833"/>
    </source>
</evidence>
<feature type="zinc finger region" description="C3H1-type" evidence="4">
    <location>
        <begin position="234"/>
        <end position="262"/>
    </location>
</feature>
<evidence type="ECO:0000259" key="6">
    <source>
        <dbReference type="PROSITE" id="PS50103"/>
    </source>
</evidence>
<dbReference type="GeneID" id="59346958"/>
<name>A0A8H6W408_9AGAR</name>
<gene>
    <name evidence="7" type="ORF">MIND_00775300</name>
</gene>
<accession>A0A8H6W408</accession>
<keyword evidence="1 4" id="KW-0479">Metal-binding</keyword>
<evidence type="ECO:0000256" key="1">
    <source>
        <dbReference type="ARBA" id="ARBA00022723"/>
    </source>
</evidence>
<keyword evidence="8" id="KW-1185">Reference proteome</keyword>
<feature type="region of interest" description="Disordered" evidence="5">
    <location>
        <begin position="1"/>
        <end position="72"/>
    </location>
</feature>
<dbReference type="Gene3D" id="3.30.1370.210">
    <property type="match status" value="1"/>
</dbReference>
<organism evidence="7 8">
    <name type="scientific">Mycena indigotica</name>
    <dbReference type="NCBI Taxonomy" id="2126181"/>
    <lineage>
        <taxon>Eukaryota</taxon>
        <taxon>Fungi</taxon>
        <taxon>Dikarya</taxon>
        <taxon>Basidiomycota</taxon>
        <taxon>Agaricomycotina</taxon>
        <taxon>Agaricomycetes</taxon>
        <taxon>Agaricomycetidae</taxon>
        <taxon>Agaricales</taxon>
        <taxon>Marasmiineae</taxon>
        <taxon>Mycenaceae</taxon>
        <taxon>Mycena</taxon>
    </lineage>
</organism>
<dbReference type="Gene3D" id="1.25.40.10">
    <property type="entry name" value="Tetratricopeptide repeat domain"/>
    <property type="match status" value="1"/>
</dbReference>
<comment type="caution">
    <text evidence="7">The sequence shown here is derived from an EMBL/GenBank/DDBJ whole genome shotgun (WGS) entry which is preliminary data.</text>
</comment>
<keyword evidence="2 4" id="KW-0863">Zinc-finger</keyword>
<dbReference type="Proteomes" id="UP000636479">
    <property type="component" value="Unassembled WGS sequence"/>
</dbReference>